<dbReference type="Proteomes" id="UP001251857">
    <property type="component" value="Unassembled WGS sequence"/>
</dbReference>
<feature type="domain" description="Regulator of nucleoside diphosphate kinase N-terminal" evidence="2">
    <location>
        <begin position="5"/>
        <end position="44"/>
    </location>
</feature>
<dbReference type="NCBIfam" id="NF004396">
    <property type="entry name" value="PRK05753.1"/>
    <property type="match status" value="1"/>
</dbReference>
<proteinExistence type="predicted"/>
<evidence type="ECO:0000313" key="4">
    <source>
        <dbReference type="Proteomes" id="UP001251857"/>
    </source>
</evidence>
<dbReference type="Gene3D" id="1.10.286.20">
    <property type="match status" value="1"/>
</dbReference>
<reference evidence="3 4" key="1">
    <citation type="submission" date="2023-09" db="EMBL/GenBank/DDBJ databases">
        <authorList>
            <person name="Rey-Velasco X."/>
        </authorList>
    </citation>
    <scope>NUCLEOTIDE SEQUENCE [LARGE SCALE GENOMIC DNA]</scope>
    <source>
        <strain evidence="3 4">W335</strain>
    </source>
</reference>
<gene>
    <name evidence="3" type="primary">rnk</name>
    <name evidence="3" type="ORF">RM532_12170</name>
</gene>
<comment type="caution">
    <text evidence="3">The sequence shown here is derived from an EMBL/GenBank/DDBJ whole genome shotgun (WGS) entry which is preliminary data.</text>
</comment>
<feature type="domain" description="Transcription elongation factor GreA/GreB C-terminal" evidence="1">
    <location>
        <begin position="50"/>
        <end position="125"/>
    </location>
</feature>
<dbReference type="Pfam" id="PF14760">
    <property type="entry name" value="Rnk_N"/>
    <property type="match status" value="1"/>
</dbReference>
<dbReference type="PANTHER" id="PTHR30437">
    <property type="entry name" value="TRANSCRIPTION ELONGATION FACTOR GREA"/>
    <property type="match status" value="1"/>
</dbReference>
<dbReference type="Gene3D" id="3.10.50.30">
    <property type="entry name" value="Transcription elongation factor, GreA/GreB, C-terminal domain"/>
    <property type="match status" value="1"/>
</dbReference>
<evidence type="ECO:0000259" key="1">
    <source>
        <dbReference type="Pfam" id="PF01272"/>
    </source>
</evidence>
<dbReference type="InterPro" id="IPR029462">
    <property type="entry name" value="Rnk_N"/>
</dbReference>
<dbReference type="SUPFAM" id="SSF54534">
    <property type="entry name" value="FKBP-like"/>
    <property type="match status" value="1"/>
</dbReference>
<dbReference type="Pfam" id="PF01272">
    <property type="entry name" value="GreA_GreB"/>
    <property type="match status" value="1"/>
</dbReference>
<accession>A0ABU3C2G5</accession>
<keyword evidence="3" id="KW-0808">Transferase</keyword>
<dbReference type="InterPro" id="IPR001437">
    <property type="entry name" value="Tscrpt_elong_fac_GreA/B_C"/>
</dbReference>
<evidence type="ECO:0000259" key="2">
    <source>
        <dbReference type="Pfam" id="PF14760"/>
    </source>
</evidence>
<dbReference type="EMBL" id="JAVRIB010000012">
    <property type="protein sequence ID" value="MDT0635705.1"/>
    <property type="molecule type" value="Genomic_DNA"/>
</dbReference>
<organism evidence="3 4">
    <name type="scientific">Spectribacter hydrogenoxidans</name>
    <dbReference type="NCBI Taxonomy" id="3075608"/>
    <lineage>
        <taxon>Bacteria</taxon>
        <taxon>Pseudomonadati</taxon>
        <taxon>Pseudomonadota</taxon>
        <taxon>Gammaproteobacteria</taxon>
        <taxon>Salinisphaerales</taxon>
        <taxon>Salinisphaeraceae</taxon>
        <taxon>Spectribacter</taxon>
    </lineage>
</organism>
<keyword evidence="3" id="KW-0418">Kinase</keyword>
<dbReference type="PANTHER" id="PTHR30437:SF5">
    <property type="entry name" value="REGULATOR OF NUCLEOSIDE DIPHOSPHATE KINASE"/>
    <property type="match status" value="1"/>
</dbReference>
<name>A0ABU3C2G5_9GAMM</name>
<sequence>MQSVPITVTEHDYERIDALLAQAGKQAPPGLAELRRELERAEIVDEDAIPEGVVTMNSTVSFENTETGARFELTLVYPKDIDGSPGKVSILAPVGSALLGLSAGQAIEWQVPGGNNLKLHVLDVRDQPEARMRYVGGKR</sequence>
<dbReference type="GO" id="GO:0016301">
    <property type="term" value="F:kinase activity"/>
    <property type="evidence" value="ECO:0007669"/>
    <property type="project" value="UniProtKB-KW"/>
</dbReference>
<dbReference type="InterPro" id="IPR036953">
    <property type="entry name" value="GreA/GreB_C_sf"/>
</dbReference>
<dbReference type="InterPro" id="IPR023459">
    <property type="entry name" value="Tscrpt_elong_fac_GreA/B_fam"/>
</dbReference>
<evidence type="ECO:0000313" key="3">
    <source>
        <dbReference type="EMBL" id="MDT0635705.1"/>
    </source>
</evidence>
<keyword evidence="4" id="KW-1185">Reference proteome</keyword>
<dbReference type="RefSeq" id="WP_311653606.1">
    <property type="nucleotide sequence ID" value="NZ_JAVRIB010000012.1"/>
</dbReference>
<protein>
    <submittedName>
        <fullName evidence="3">Nucleoside diphosphate kinase regulator</fullName>
    </submittedName>
</protein>